<dbReference type="EC" id="5.1.1.1" evidence="6"/>
<feature type="compositionally biased region" description="Polar residues" evidence="4">
    <location>
        <begin position="323"/>
        <end position="333"/>
    </location>
</feature>
<feature type="domain" description="HTH lacI-type" evidence="5">
    <location>
        <begin position="1"/>
        <end position="53"/>
    </location>
</feature>
<dbReference type="Pfam" id="PF13377">
    <property type="entry name" value="Peripla_BP_3"/>
    <property type="match status" value="1"/>
</dbReference>
<dbReference type="PANTHER" id="PTHR30146:SF153">
    <property type="entry name" value="LACTOSE OPERON REPRESSOR"/>
    <property type="match status" value="1"/>
</dbReference>
<dbReference type="InterPro" id="IPR046335">
    <property type="entry name" value="LacI/GalR-like_sensor"/>
</dbReference>
<dbReference type="AlphaFoldDB" id="C5C1A8"/>
<dbReference type="SMART" id="SM00354">
    <property type="entry name" value="HTH_LACI"/>
    <property type="match status" value="1"/>
</dbReference>
<dbReference type="InterPro" id="IPR000843">
    <property type="entry name" value="HTH_LacI"/>
</dbReference>
<evidence type="ECO:0000256" key="1">
    <source>
        <dbReference type="ARBA" id="ARBA00023015"/>
    </source>
</evidence>
<keyword evidence="3" id="KW-0804">Transcription</keyword>
<dbReference type="PROSITE" id="PS50932">
    <property type="entry name" value="HTH_LACI_2"/>
    <property type="match status" value="1"/>
</dbReference>
<protein>
    <submittedName>
        <fullName evidence="6">Transcriptional regulator, LacI family</fullName>
        <ecNumber evidence="6">5.1.1.1</ecNumber>
    </submittedName>
</protein>
<dbReference type="STRING" id="471853.Bcav_3275"/>
<dbReference type="InterPro" id="IPR028082">
    <property type="entry name" value="Peripla_BP_I"/>
</dbReference>
<keyword evidence="2" id="KW-0238">DNA-binding</keyword>
<dbReference type="KEGG" id="bcv:Bcav_3275"/>
<evidence type="ECO:0000256" key="4">
    <source>
        <dbReference type="SAM" id="MobiDB-lite"/>
    </source>
</evidence>
<dbReference type="Proteomes" id="UP000007962">
    <property type="component" value="Chromosome"/>
</dbReference>
<evidence type="ECO:0000313" key="7">
    <source>
        <dbReference type="Proteomes" id="UP000007962"/>
    </source>
</evidence>
<reference evidence="6 7" key="1">
    <citation type="journal article" date="2009" name="Stand. Genomic Sci.">
        <title>Complete genome sequence of Beutenbergia cavernae type strain (HKI 0122).</title>
        <authorList>
            <person name="Land M."/>
            <person name="Pukall R."/>
            <person name="Abt B."/>
            <person name="Goker M."/>
            <person name="Rohde M."/>
            <person name="Glavina Del Rio T."/>
            <person name="Tice H."/>
            <person name="Copeland A."/>
            <person name="Cheng J.F."/>
            <person name="Lucas S."/>
            <person name="Chen F."/>
            <person name="Nolan M."/>
            <person name="Bruce D."/>
            <person name="Goodwin L."/>
            <person name="Pitluck S."/>
            <person name="Ivanova N."/>
            <person name="Mavromatis K."/>
            <person name="Ovchinnikova G."/>
            <person name="Pati A."/>
            <person name="Chen A."/>
            <person name="Palaniappan K."/>
            <person name="Hauser L."/>
            <person name="Chang Y.J."/>
            <person name="Jefferies C.C."/>
            <person name="Saunders E."/>
            <person name="Brettin T."/>
            <person name="Detter J.C."/>
            <person name="Han C."/>
            <person name="Chain P."/>
            <person name="Bristow J."/>
            <person name="Eisen J.A."/>
            <person name="Markowitz V."/>
            <person name="Hugenholtz P."/>
            <person name="Kyrpides N.C."/>
            <person name="Klenk H.P."/>
            <person name="Lapidus A."/>
        </authorList>
    </citation>
    <scope>NUCLEOTIDE SEQUENCE [LARGE SCALE GENOMIC DNA]</scope>
    <source>
        <strain evidence="7">ATCC BAA-8 / DSM 12333 / NBRC 16432</strain>
    </source>
</reference>
<evidence type="ECO:0000313" key="6">
    <source>
        <dbReference type="EMBL" id="ACQ81518.1"/>
    </source>
</evidence>
<dbReference type="HOGENOM" id="CLU_037628_6_1_11"/>
<dbReference type="RefSeq" id="WP_015883755.1">
    <property type="nucleotide sequence ID" value="NC_012669.1"/>
</dbReference>
<organism evidence="6 7">
    <name type="scientific">Beutenbergia cavernae (strain ATCC BAA-8 / DSM 12333 / CCUG 43141 / JCM 11478 / NBRC 16432 / NCIMB 13614 / HKI 0122)</name>
    <dbReference type="NCBI Taxonomy" id="471853"/>
    <lineage>
        <taxon>Bacteria</taxon>
        <taxon>Bacillati</taxon>
        <taxon>Actinomycetota</taxon>
        <taxon>Actinomycetes</taxon>
        <taxon>Micrococcales</taxon>
        <taxon>Beutenbergiaceae</taxon>
        <taxon>Beutenbergia</taxon>
    </lineage>
</organism>
<evidence type="ECO:0000256" key="2">
    <source>
        <dbReference type="ARBA" id="ARBA00023125"/>
    </source>
</evidence>
<keyword evidence="1" id="KW-0805">Transcription regulation</keyword>
<dbReference type="OrthoDB" id="9785139at2"/>
<dbReference type="Pfam" id="PF00356">
    <property type="entry name" value="LacI"/>
    <property type="match status" value="1"/>
</dbReference>
<dbReference type="SUPFAM" id="SSF47413">
    <property type="entry name" value="lambda repressor-like DNA-binding domains"/>
    <property type="match status" value="1"/>
</dbReference>
<name>C5C1A8_BEUC1</name>
<dbReference type="CDD" id="cd01574">
    <property type="entry name" value="PBP1_LacI"/>
    <property type="match status" value="1"/>
</dbReference>
<dbReference type="CDD" id="cd01392">
    <property type="entry name" value="HTH_LacI"/>
    <property type="match status" value="1"/>
</dbReference>
<keyword evidence="7" id="KW-1185">Reference proteome</keyword>
<dbReference type="eggNOG" id="COG1609">
    <property type="taxonomic scope" value="Bacteria"/>
</dbReference>
<evidence type="ECO:0000259" key="5">
    <source>
        <dbReference type="PROSITE" id="PS50932"/>
    </source>
</evidence>
<dbReference type="GO" id="GO:0008784">
    <property type="term" value="F:alanine racemase activity"/>
    <property type="evidence" value="ECO:0007669"/>
    <property type="project" value="UniProtKB-EC"/>
</dbReference>
<dbReference type="EMBL" id="CP001618">
    <property type="protein sequence ID" value="ACQ81518.1"/>
    <property type="molecule type" value="Genomic_DNA"/>
</dbReference>
<sequence>MADVAKLAGVSHQTVSRVLNDHPSVRPATRQRVLDAMAELAYTPNRLARALVTRRSGLLGVVTSGSAKYGPMSTLIAVEEAARAAGYAVNVAVVRSPTQESMGAVLASFDEQAVEGVVVIAPRATAVEALRAVDSRAPVILVAAGVGTDERFATVSVDQARGARLAVEHLVSLGHRTVAHVSGPDDWFDARERLAGWRSALAEAGLEGELVEGDWTADVGYTAGRQLVADGVPGAIFAANDQLALGLLRAFAEAGVAVPGDVSVVGFDDIEGTAHFFPPLTTVRQDFTRLGEVCLEVLLAAIAAGSTTASAAPEPVAPELVVRSSTGPPSASS</sequence>
<dbReference type="GO" id="GO:0000976">
    <property type="term" value="F:transcription cis-regulatory region binding"/>
    <property type="evidence" value="ECO:0007669"/>
    <property type="project" value="TreeGrafter"/>
</dbReference>
<feature type="region of interest" description="Disordered" evidence="4">
    <location>
        <begin position="312"/>
        <end position="333"/>
    </location>
</feature>
<dbReference type="SUPFAM" id="SSF53822">
    <property type="entry name" value="Periplasmic binding protein-like I"/>
    <property type="match status" value="1"/>
</dbReference>
<dbReference type="Gene3D" id="1.10.260.40">
    <property type="entry name" value="lambda repressor-like DNA-binding domains"/>
    <property type="match status" value="1"/>
</dbReference>
<dbReference type="PROSITE" id="PS00356">
    <property type="entry name" value="HTH_LACI_1"/>
    <property type="match status" value="1"/>
</dbReference>
<proteinExistence type="predicted"/>
<keyword evidence="6" id="KW-0413">Isomerase</keyword>
<gene>
    <name evidence="6" type="ordered locus">Bcav_3275</name>
</gene>
<dbReference type="PANTHER" id="PTHR30146">
    <property type="entry name" value="LACI-RELATED TRANSCRIPTIONAL REPRESSOR"/>
    <property type="match status" value="1"/>
</dbReference>
<dbReference type="InterPro" id="IPR010982">
    <property type="entry name" value="Lambda_DNA-bd_dom_sf"/>
</dbReference>
<dbReference type="Gene3D" id="3.40.50.2300">
    <property type="match status" value="2"/>
</dbReference>
<accession>C5C1A8</accession>
<evidence type="ECO:0000256" key="3">
    <source>
        <dbReference type="ARBA" id="ARBA00023163"/>
    </source>
</evidence>
<dbReference type="GO" id="GO:0003700">
    <property type="term" value="F:DNA-binding transcription factor activity"/>
    <property type="evidence" value="ECO:0007669"/>
    <property type="project" value="TreeGrafter"/>
</dbReference>